<dbReference type="PANTHER" id="PTHR41247:SF1">
    <property type="entry name" value="HTH-TYPE TRANSCRIPTIONAL REPRESSOR YCNK"/>
    <property type="match status" value="1"/>
</dbReference>
<organism evidence="1 2">
    <name type="scientific">Rhodohalobacter barkolensis</name>
    <dbReference type="NCBI Taxonomy" id="2053187"/>
    <lineage>
        <taxon>Bacteria</taxon>
        <taxon>Pseudomonadati</taxon>
        <taxon>Balneolota</taxon>
        <taxon>Balneolia</taxon>
        <taxon>Balneolales</taxon>
        <taxon>Balneolaceae</taxon>
        <taxon>Rhodohalobacter</taxon>
    </lineage>
</organism>
<dbReference type="AlphaFoldDB" id="A0A2N0VEV0"/>
<name>A0A2N0VEV0_9BACT</name>
<evidence type="ECO:0000313" key="2">
    <source>
        <dbReference type="Proteomes" id="UP000233398"/>
    </source>
</evidence>
<protein>
    <submittedName>
        <fullName evidence="1">Nitrous oxide reductase</fullName>
    </submittedName>
</protein>
<keyword evidence="2" id="KW-1185">Reference proteome</keyword>
<dbReference type="OrthoDB" id="9792749at2"/>
<gene>
    <name evidence="1" type="ORF">CWD77_15060</name>
</gene>
<dbReference type="SUPFAM" id="SSF160387">
    <property type="entry name" value="NosL/MerB-like"/>
    <property type="match status" value="1"/>
</dbReference>
<dbReference type="PROSITE" id="PS51257">
    <property type="entry name" value="PROKAR_LIPOPROTEIN"/>
    <property type="match status" value="1"/>
</dbReference>
<dbReference type="Pfam" id="PF05573">
    <property type="entry name" value="NosL"/>
    <property type="match status" value="1"/>
</dbReference>
<accession>A0A2N0VEV0</accession>
<comment type="caution">
    <text evidence="1">The sequence shown here is derived from an EMBL/GenBank/DDBJ whole genome shotgun (WGS) entry which is preliminary data.</text>
</comment>
<sequence length="161" mass="18133">MRGGSILSLIVLSAAILMGCEPKPQPINYGSDECAYCRMMITDAEFGSQIVNNQGRAYKFDSVECMAAYDLTEDGENFHSKWVPNFLDREEWLNAEEAVYLHSETLRSPMGLFLSAYADRTSAEEMKDEYGGDIVDYEAVKQIVEREWLSNGSGGRQMMNN</sequence>
<reference evidence="1 2" key="1">
    <citation type="submission" date="2017-11" db="EMBL/GenBank/DDBJ databases">
        <title>Rhodohalobacter 15182 sp. nov., isolated from a salt lake.</title>
        <authorList>
            <person name="Han S."/>
        </authorList>
    </citation>
    <scope>NUCLEOTIDE SEQUENCE [LARGE SCALE GENOMIC DNA]</scope>
    <source>
        <strain evidence="1 2">15182</strain>
    </source>
</reference>
<evidence type="ECO:0000313" key="1">
    <source>
        <dbReference type="EMBL" id="PKD42717.1"/>
    </source>
</evidence>
<dbReference type="Proteomes" id="UP000233398">
    <property type="component" value="Unassembled WGS sequence"/>
</dbReference>
<dbReference type="PANTHER" id="PTHR41247">
    <property type="entry name" value="HTH-TYPE TRANSCRIPTIONAL REPRESSOR YCNK"/>
    <property type="match status" value="1"/>
</dbReference>
<dbReference type="EMBL" id="PISP01000006">
    <property type="protein sequence ID" value="PKD42717.1"/>
    <property type="molecule type" value="Genomic_DNA"/>
</dbReference>
<dbReference type="InterPro" id="IPR008719">
    <property type="entry name" value="N2O_reductase_NosL"/>
</dbReference>
<proteinExistence type="predicted"/>